<organism evidence="1 2">
    <name type="scientific">Candidatus Methanoperedens nitratireducens</name>
    <dbReference type="NCBI Taxonomy" id="1392998"/>
    <lineage>
        <taxon>Archaea</taxon>
        <taxon>Methanobacteriati</taxon>
        <taxon>Methanobacteriota</taxon>
        <taxon>Stenosarchaea group</taxon>
        <taxon>Methanomicrobia</taxon>
        <taxon>Methanosarcinales</taxon>
        <taxon>ANME-2 cluster</taxon>
        <taxon>Candidatus Methanoperedentaceae</taxon>
        <taxon>Candidatus Methanoperedens</taxon>
    </lineage>
</organism>
<name>A0A284VQ79_9EURY</name>
<sequence length="44" mass="5272">MLHTPTVQDFRKLTITAWNLRKFELKVEQRLNLNTTKGDQEMPE</sequence>
<keyword evidence="2" id="KW-1185">Reference proteome</keyword>
<dbReference type="Proteomes" id="UP000218615">
    <property type="component" value="Unassembled WGS sequence"/>
</dbReference>
<accession>A0A284VQ79</accession>
<proteinExistence type="predicted"/>
<dbReference type="EMBL" id="FZMP01000178">
    <property type="protein sequence ID" value="SNQ61353.1"/>
    <property type="molecule type" value="Genomic_DNA"/>
</dbReference>
<evidence type="ECO:0000313" key="1">
    <source>
        <dbReference type="EMBL" id="SNQ61353.1"/>
    </source>
</evidence>
<reference evidence="2" key="1">
    <citation type="submission" date="2017-06" db="EMBL/GenBank/DDBJ databases">
        <authorList>
            <person name="Cremers G."/>
        </authorList>
    </citation>
    <scope>NUCLEOTIDE SEQUENCE [LARGE SCALE GENOMIC DNA]</scope>
</reference>
<evidence type="ECO:0000313" key="2">
    <source>
        <dbReference type="Proteomes" id="UP000218615"/>
    </source>
</evidence>
<gene>
    <name evidence="1" type="ORF">MNV_330021</name>
</gene>
<protein>
    <submittedName>
        <fullName evidence="1">Uncharacterized protein</fullName>
    </submittedName>
</protein>
<dbReference type="AlphaFoldDB" id="A0A284VQ79"/>